<protein>
    <recommendedName>
        <fullName evidence="3">Phosphoglycerate mutase</fullName>
    </recommendedName>
</protein>
<organism evidence="1 2">
    <name type="scientific">Ornatilinea apprima</name>
    <dbReference type="NCBI Taxonomy" id="1134406"/>
    <lineage>
        <taxon>Bacteria</taxon>
        <taxon>Bacillati</taxon>
        <taxon>Chloroflexota</taxon>
        <taxon>Anaerolineae</taxon>
        <taxon>Anaerolineales</taxon>
        <taxon>Anaerolineaceae</taxon>
        <taxon>Ornatilinea</taxon>
    </lineage>
</organism>
<dbReference type="CDD" id="cd07067">
    <property type="entry name" value="HP_PGM_like"/>
    <property type="match status" value="1"/>
</dbReference>
<sequence length="240" mass="27093">MQVYFIRHAQSSNNALWVNTGSSLGRSEDPELTDLGWRQARIVADFVNSTPGGAVQDPADIQNLNGLEITHLYSSLMTRALSTAHCIAEEIGLPVRGWVDLHECGGIYLDDEISGERVGLAGKTAKALAERFPLLQLPDGLPESGWWSRPYENQELWYGRARRVYEQLMRLHGDGDDRVALVSHGCFFRYFLCAVFGLEDSDGLWFEVNNAAISRLEITPDSRRIFYLNRVDFLPREMIS</sequence>
<dbReference type="AlphaFoldDB" id="A0A0P6XWJ7"/>
<dbReference type="OrthoDB" id="9782128at2"/>
<dbReference type="STRING" id="1134406.ADN00_08030"/>
<gene>
    <name evidence="1" type="ORF">ADN00_08030</name>
</gene>
<dbReference type="Proteomes" id="UP000050417">
    <property type="component" value="Unassembled WGS sequence"/>
</dbReference>
<dbReference type="SMART" id="SM00855">
    <property type="entry name" value="PGAM"/>
    <property type="match status" value="1"/>
</dbReference>
<accession>A0A0P6XWJ7</accession>
<name>A0A0P6XWJ7_9CHLR</name>
<comment type="caution">
    <text evidence="1">The sequence shown here is derived from an EMBL/GenBank/DDBJ whole genome shotgun (WGS) entry which is preliminary data.</text>
</comment>
<dbReference type="Pfam" id="PF00300">
    <property type="entry name" value="His_Phos_1"/>
    <property type="match status" value="1"/>
</dbReference>
<dbReference type="InterPro" id="IPR029033">
    <property type="entry name" value="His_PPase_superfam"/>
</dbReference>
<dbReference type="RefSeq" id="WP_075062471.1">
    <property type="nucleotide sequence ID" value="NZ_LGCL01000021.1"/>
</dbReference>
<dbReference type="InterPro" id="IPR050275">
    <property type="entry name" value="PGM_Phosphatase"/>
</dbReference>
<dbReference type="GO" id="GO:0016791">
    <property type="term" value="F:phosphatase activity"/>
    <property type="evidence" value="ECO:0007669"/>
    <property type="project" value="TreeGrafter"/>
</dbReference>
<dbReference type="InterPro" id="IPR013078">
    <property type="entry name" value="His_Pase_superF_clade-1"/>
</dbReference>
<evidence type="ECO:0000313" key="2">
    <source>
        <dbReference type="Proteomes" id="UP000050417"/>
    </source>
</evidence>
<evidence type="ECO:0008006" key="3">
    <source>
        <dbReference type="Google" id="ProtNLM"/>
    </source>
</evidence>
<dbReference type="Gene3D" id="3.40.50.1240">
    <property type="entry name" value="Phosphoglycerate mutase-like"/>
    <property type="match status" value="1"/>
</dbReference>
<dbReference type="PANTHER" id="PTHR48100:SF1">
    <property type="entry name" value="HISTIDINE PHOSPHATASE FAMILY PROTEIN-RELATED"/>
    <property type="match status" value="1"/>
</dbReference>
<dbReference type="EMBL" id="LGCL01000021">
    <property type="protein sequence ID" value="KPL77825.1"/>
    <property type="molecule type" value="Genomic_DNA"/>
</dbReference>
<evidence type="ECO:0000313" key="1">
    <source>
        <dbReference type="EMBL" id="KPL77825.1"/>
    </source>
</evidence>
<reference evidence="1 2" key="1">
    <citation type="submission" date="2015-07" db="EMBL/GenBank/DDBJ databases">
        <title>Genome sequence of Ornatilinea apprima DSM 23815.</title>
        <authorList>
            <person name="Hemp J."/>
            <person name="Ward L.M."/>
            <person name="Pace L.A."/>
            <person name="Fischer W.W."/>
        </authorList>
    </citation>
    <scope>NUCLEOTIDE SEQUENCE [LARGE SCALE GENOMIC DNA]</scope>
    <source>
        <strain evidence="1 2">P3M-1</strain>
    </source>
</reference>
<dbReference type="GO" id="GO:0005737">
    <property type="term" value="C:cytoplasm"/>
    <property type="evidence" value="ECO:0007669"/>
    <property type="project" value="TreeGrafter"/>
</dbReference>
<keyword evidence="2" id="KW-1185">Reference proteome</keyword>
<proteinExistence type="predicted"/>
<dbReference type="PANTHER" id="PTHR48100">
    <property type="entry name" value="BROAD-SPECIFICITY PHOSPHATASE YOR283W-RELATED"/>
    <property type="match status" value="1"/>
</dbReference>
<dbReference type="SUPFAM" id="SSF53254">
    <property type="entry name" value="Phosphoglycerate mutase-like"/>
    <property type="match status" value="1"/>
</dbReference>